<sequence>MGSTKEDCPRVCRVLAAQVAEVQARFESSSQELIATLDRLDGMLAADSAHAREAAAMQEALDALLFAQAQEHDIIRQMMGVIAHALRLLPDHIDLDQLVGLYISDAQRDVHRAALERSDAD</sequence>
<comment type="caution">
    <text evidence="1">The sequence shown here is derived from an EMBL/GenBank/DDBJ whole genome shotgun (WGS) entry which is preliminary data.</text>
</comment>
<dbReference type="Proteomes" id="UP001227317">
    <property type="component" value="Unassembled WGS sequence"/>
</dbReference>
<proteinExistence type="predicted"/>
<organism evidence="1 2">
    <name type="scientific">Azospirillum isscasi</name>
    <dbReference type="NCBI Taxonomy" id="3053926"/>
    <lineage>
        <taxon>Bacteria</taxon>
        <taxon>Pseudomonadati</taxon>
        <taxon>Pseudomonadota</taxon>
        <taxon>Alphaproteobacteria</taxon>
        <taxon>Rhodospirillales</taxon>
        <taxon>Azospirillaceae</taxon>
        <taxon>Azospirillum</taxon>
    </lineage>
</organism>
<dbReference type="EMBL" id="JAUJFI010000022">
    <property type="protein sequence ID" value="MDQ2102424.1"/>
    <property type="molecule type" value="Genomic_DNA"/>
</dbReference>
<protein>
    <submittedName>
        <fullName evidence="1">Uncharacterized protein</fullName>
    </submittedName>
</protein>
<evidence type="ECO:0000313" key="1">
    <source>
        <dbReference type="EMBL" id="MDQ2102424.1"/>
    </source>
</evidence>
<reference evidence="1 2" key="1">
    <citation type="submission" date="2023-06" db="EMBL/GenBank/DDBJ databases">
        <title>Azospirillum isscasensis sp.nov, a bacterium isolated from rhizosphere soil of rice.</title>
        <authorList>
            <person name="Wang H."/>
        </authorList>
    </citation>
    <scope>NUCLEOTIDE SEQUENCE [LARGE SCALE GENOMIC DNA]</scope>
    <source>
        <strain evidence="1 2">C340-1</strain>
    </source>
</reference>
<keyword evidence="2" id="KW-1185">Reference proteome</keyword>
<gene>
    <name evidence="1" type="ORF">QSG27_06920</name>
</gene>
<accession>A0ABU0WFN9</accession>
<evidence type="ECO:0000313" key="2">
    <source>
        <dbReference type="Proteomes" id="UP001227317"/>
    </source>
</evidence>
<dbReference type="RefSeq" id="WP_306704526.1">
    <property type="nucleotide sequence ID" value="NZ_JAUJFI010000022.1"/>
</dbReference>
<name>A0ABU0WFN9_9PROT</name>